<feature type="region of interest" description="Disordered" evidence="1">
    <location>
        <begin position="1"/>
        <end position="23"/>
    </location>
</feature>
<evidence type="ECO:0000313" key="4">
    <source>
        <dbReference type="Proteomes" id="UP000282656"/>
    </source>
</evidence>
<evidence type="ECO:0000313" key="2">
    <source>
        <dbReference type="EMBL" id="RKH58441.1"/>
    </source>
</evidence>
<protein>
    <submittedName>
        <fullName evidence="2">Transposase</fullName>
    </submittedName>
</protein>
<dbReference type="Proteomes" id="UP000282656">
    <property type="component" value="Unassembled WGS sequence"/>
</dbReference>
<sequence length="23" mass="2631">MRPARSPAELGLTAHDRRKLQRA</sequence>
<organism evidence="2 4">
    <name type="scientific">Corallococcus interemptor</name>
    <dbReference type="NCBI Taxonomy" id="2316720"/>
    <lineage>
        <taxon>Bacteria</taxon>
        <taxon>Pseudomonadati</taxon>
        <taxon>Myxococcota</taxon>
        <taxon>Myxococcia</taxon>
        <taxon>Myxococcales</taxon>
        <taxon>Cystobacterineae</taxon>
        <taxon>Myxococcaceae</taxon>
        <taxon>Corallococcus</taxon>
    </lineage>
</organism>
<dbReference type="EMBL" id="RAWM01000192">
    <property type="protein sequence ID" value="RKH58441.1"/>
    <property type="molecule type" value="Genomic_DNA"/>
</dbReference>
<reference evidence="2" key="1">
    <citation type="submission" date="2018-09" db="EMBL/GenBank/DDBJ databases">
        <authorList>
            <person name="Parvin R."/>
            <person name="Begum J.A."/>
            <person name="Chowdhury E.H."/>
            <person name="Islam M.R."/>
            <person name="Harder T."/>
        </authorList>
    </citation>
    <scope>NUCLEOTIDE SEQUENCE</scope>
    <source>
        <strain evidence="2">AB047A</strain>
    </source>
</reference>
<accession>A0A3A8PU41</accession>
<gene>
    <name evidence="3" type="ORF">D7X96_11995</name>
    <name evidence="2" type="ORF">D7X96_36945</name>
</gene>
<dbReference type="AlphaFoldDB" id="A0A3A8PU41"/>
<keyword evidence="4" id="KW-1185">Reference proteome</keyword>
<reference evidence="4" key="2">
    <citation type="submission" date="2018-09" db="EMBL/GenBank/DDBJ databases">
        <authorList>
            <person name="Livingstone P.G."/>
            <person name="Whitworth D.E."/>
        </authorList>
    </citation>
    <scope>NUCLEOTIDE SEQUENCE [LARGE SCALE GENOMIC DNA]</scope>
    <source>
        <strain evidence="4">AB047A</strain>
    </source>
</reference>
<comment type="caution">
    <text evidence="2">The sequence shown here is derived from an EMBL/GenBank/DDBJ whole genome shotgun (WGS) entry which is preliminary data.</text>
</comment>
<evidence type="ECO:0000313" key="3">
    <source>
        <dbReference type="EMBL" id="RKH70304.1"/>
    </source>
</evidence>
<evidence type="ECO:0000256" key="1">
    <source>
        <dbReference type="SAM" id="MobiDB-lite"/>
    </source>
</evidence>
<dbReference type="EMBL" id="RAWM01000025">
    <property type="protein sequence ID" value="RKH70304.1"/>
    <property type="molecule type" value="Genomic_DNA"/>
</dbReference>
<proteinExistence type="predicted"/>
<feature type="non-terminal residue" evidence="2">
    <location>
        <position position="23"/>
    </location>
</feature>
<name>A0A3A8PU41_9BACT</name>